<gene>
    <name evidence="3" type="ORF">K491DRAFT_751840</name>
</gene>
<dbReference type="AlphaFoldDB" id="A0A6A6T2B6"/>
<dbReference type="PANTHER" id="PTHR43377:SF1">
    <property type="entry name" value="BILIVERDIN REDUCTASE A"/>
    <property type="match status" value="1"/>
</dbReference>
<dbReference type="PANTHER" id="PTHR43377">
    <property type="entry name" value="BILIVERDIN REDUCTASE A"/>
    <property type="match status" value="1"/>
</dbReference>
<evidence type="ECO:0000259" key="2">
    <source>
        <dbReference type="Pfam" id="PF02894"/>
    </source>
</evidence>
<sequence length="352" mass="38423">MPPSMTIKIAIVGTGLIGPRHGEAVLNVPEAELACVVDPNPAAQAVADKLKCPLYLSVQSMLASESKPDAALVCTPNHTHVPIAKELLEAGLHVLCEKPISVDVASAKELIECAELYDRKLLIGHHRRFNRYVIATKKHIPNLGQIVAVNGLWTLYKPAEYFDTPTEWRRSSTAGPVLINFIHDVDILQYLFGPIVRVFAEETLSQRGYPAEEGAAITLKFDNGIVGTFILSDAVASAYNFESGTGENPAIYQTGQDFYRILGSEGTLSVPDMTLWSYGGGRKSWAEAIQAKTSEVQEMRVPFELQIQHFVRVINGLEAPNCSGIEGLQAVAVCEAIKKSMREKQPVELAKA</sequence>
<dbReference type="InterPro" id="IPR036291">
    <property type="entry name" value="NAD(P)-bd_dom_sf"/>
</dbReference>
<feature type="domain" description="Gfo/Idh/MocA-like oxidoreductase N-terminal" evidence="1">
    <location>
        <begin position="7"/>
        <end position="125"/>
    </location>
</feature>
<dbReference type="Pfam" id="PF01408">
    <property type="entry name" value="GFO_IDH_MocA"/>
    <property type="match status" value="1"/>
</dbReference>
<dbReference type="InterPro" id="IPR051450">
    <property type="entry name" value="Gfo/Idh/MocA_Oxidoreductases"/>
</dbReference>
<dbReference type="Pfam" id="PF02894">
    <property type="entry name" value="GFO_IDH_MocA_C"/>
    <property type="match status" value="1"/>
</dbReference>
<evidence type="ECO:0000313" key="3">
    <source>
        <dbReference type="EMBL" id="KAF2653281.1"/>
    </source>
</evidence>
<dbReference type="EMBL" id="MU004384">
    <property type="protein sequence ID" value="KAF2653281.1"/>
    <property type="molecule type" value="Genomic_DNA"/>
</dbReference>
<organism evidence="3 4">
    <name type="scientific">Lophiostoma macrostomum CBS 122681</name>
    <dbReference type="NCBI Taxonomy" id="1314788"/>
    <lineage>
        <taxon>Eukaryota</taxon>
        <taxon>Fungi</taxon>
        <taxon>Dikarya</taxon>
        <taxon>Ascomycota</taxon>
        <taxon>Pezizomycotina</taxon>
        <taxon>Dothideomycetes</taxon>
        <taxon>Pleosporomycetidae</taxon>
        <taxon>Pleosporales</taxon>
        <taxon>Lophiostomataceae</taxon>
        <taxon>Lophiostoma</taxon>
    </lineage>
</organism>
<dbReference type="Proteomes" id="UP000799324">
    <property type="component" value="Unassembled WGS sequence"/>
</dbReference>
<dbReference type="GO" id="GO:0000166">
    <property type="term" value="F:nucleotide binding"/>
    <property type="evidence" value="ECO:0007669"/>
    <property type="project" value="InterPro"/>
</dbReference>
<feature type="domain" description="Gfo/Idh/MocA-like oxidoreductase C-terminal" evidence="2">
    <location>
        <begin position="142"/>
        <end position="349"/>
    </location>
</feature>
<dbReference type="OrthoDB" id="446809at2759"/>
<dbReference type="SUPFAM" id="SSF55347">
    <property type="entry name" value="Glyceraldehyde-3-phosphate dehydrogenase-like, C-terminal domain"/>
    <property type="match status" value="1"/>
</dbReference>
<dbReference type="InterPro" id="IPR004104">
    <property type="entry name" value="Gfo/Idh/MocA-like_OxRdtase_C"/>
</dbReference>
<dbReference type="Gene3D" id="3.30.360.10">
    <property type="entry name" value="Dihydrodipicolinate Reductase, domain 2"/>
    <property type="match status" value="1"/>
</dbReference>
<evidence type="ECO:0000313" key="4">
    <source>
        <dbReference type="Proteomes" id="UP000799324"/>
    </source>
</evidence>
<protein>
    <recommendedName>
        <fullName evidence="5">NAD(P)-binding protein</fullName>
    </recommendedName>
</protein>
<proteinExistence type="predicted"/>
<evidence type="ECO:0000259" key="1">
    <source>
        <dbReference type="Pfam" id="PF01408"/>
    </source>
</evidence>
<reference evidence="3" key="1">
    <citation type="journal article" date="2020" name="Stud. Mycol.">
        <title>101 Dothideomycetes genomes: a test case for predicting lifestyles and emergence of pathogens.</title>
        <authorList>
            <person name="Haridas S."/>
            <person name="Albert R."/>
            <person name="Binder M."/>
            <person name="Bloem J."/>
            <person name="Labutti K."/>
            <person name="Salamov A."/>
            <person name="Andreopoulos B."/>
            <person name="Baker S."/>
            <person name="Barry K."/>
            <person name="Bills G."/>
            <person name="Bluhm B."/>
            <person name="Cannon C."/>
            <person name="Castanera R."/>
            <person name="Culley D."/>
            <person name="Daum C."/>
            <person name="Ezra D."/>
            <person name="Gonzalez J."/>
            <person name="Henrissat B."/>
            <person name="Kuo A."/>
            <person name="Liang C."/>
            <person name="Lipzen A."/>
            <person name="Lutzoni F."/>
            <person name="Magnuson J."/>
            <person name="Mondo S."/>
            <person name="Nolan M."/>
            <person name="Ohm R."/>
            <person name="Pangilinan J."/>
            <person name="Park H.-J."/>
            <person name="Ramirez L."/>
            <person name="Alfaro M."/>
            <person name="Sun H."/>
            <person name="Tritt A."/>
            <person name="Yoshinaga Y."/>
            <person name="Zwiers L.-H."/>
            <person name="Turgeon B."/>
            <person name="Goodwin S."/>
            <person name="Spatafora J."/>
            <person name="Crous P."/>
            <person name="Grigoriev I."/>
        </authorList>
    </citation>
    <scope>NUCLEOTIDE SEQUENCE</scope>
    <source>
        <strain evidence="3">CBS 122681</strain>
    </source>
</reference>
<dbReference type="SUPFAM" id="SSF51735">
    <property type="entry name" value="NAD(P)-binding Rossmann-fold domains"/>
    <property type="match status" value="1"/>
</dbReference>
<name>A0A6A6T2B6_9PLEO</name>
<accession>A0A6A6T2B6</accession>
<dbReference type="Gene3D" id="3.40.50.720">
    <property type="entry name" value="NAD(P)-binding Rossmann-like Domain"/>
    <property type="match status" value="1"/>
</dbReference>
<dbReference type="InterPro" id="IPR000683">
    <property type="entry name" value="Gfo/Idh/MocA-like_OxRdtase_N"/>
</dbReference>
<keyword evidence="4" id="KW-1185">Reference proteome</keyword>
<evidence type="ECO:0008006" key="5">
    <source>
        <dbReference type="Google" id="ProtNLM"/>
    </source>
</evidence>